<gene>
    <name evidence="1" type="ORF">LCI18_014001</name>
</gene>
<organism evidence="1 2">
    <name type="scientific">Fusarium solani subsp. cucurbitae</name>
    <name type="common">Neocosmosporum cucurbitae</name>
    <dbReference type="NCBI Taxonomy" id="2747967"/>
    <lineage>
        <taxon>Eukaryota</taxon>
        <taxon>Fungi</taxon>
        <taxon>Dikarya</taxon>
        <taxon>Ascomycota</taxon>
        <taxon>Pezizomycotina</taxon>
        <taxon>Sordariomycetes</taxon>
        <taxon>Hypocreomycetidae</taxon>
        <taxon>Hypocreales</taxon>
        <taxon>Nectriaceae</taxon>
        <taxon>Fusarium</taxon>
        <taxon>Fusarium solani species complex</taxon>
    </lineage>
</organism>
<sequence>MLFLTLITLLSLAVVEASNDLPLLKLPYGTWRAAKYDDVARVYVFKNVRYGASPTGSRRFASPEPPEPVLGIQNGSIGAACMQFHTSGNCLFLDLYVPEEALKAEKKQKLPVVVFVHGGAYTSGSKDVLDVIGLYDGTGLVHQSNGRMIVATINYRLGVFGWLGGTSAERAGATNLGLLDQRLAFEWVQKYIHLVGGDRQQVSAWGESAGGGSLMHHLVLKGGTIAPLFKRAQIYSAGLAYSFDRKGKLEGMFQKISALAGCLGGNFSCLRTVSPQDLVRAQVLVTGLSFTIQRPQFGPVPDGNLIRQVASLELAEGHYWKHLDSLIVNHAADDAGLFVDKSIDTDAGFVKLLLGAFGRLDAVALMAKRYPAKNFSSPVARQAELLKDAVFACNYRWITDAFPGKSFNMQFSGGSSGYHGQVLPAVFYNPTLTIKANETTFPVSDYFGNRDVFNSFQSYAVSHAMYGSPNTARNLSSTILWPKVSGAQSEILGNVLNMTNGGFQLISDKQGLKSTCDFWLSIHSNLTREAAS</sequence>
<evidence type="ECO:0000313" key="2">
    <source>
        <dbReference type="Proteomes" id="UP000830768"/>
    </source>
</evidence>
<reference evidence="1" key="1">
    <citation type="submission" date="2021-11" db="EMBL/GenBank/DDBJ databases">
        <title>Fusarium solani-melongenae Genome sequencing and assembly.</title>
        <authorList>
            <person name="Xie S."/>
            <person name="Huang L."/>
            <person name="Zhang X."/>
        </authorList>
    </citation>
    <scope>NUCLEOTIDE SEQUENCE</scope>
    <source>
        <strain evidence="1">CRI 24-3</strain>
    </source>
</reference>
<proteinExistence type="predicted"/>
<dbReference type="Proteomes" id="UP000830768">
    <property type="component" value="Chromosome 12"/>
</dbReference>
<evidence type="ECO:0000313" key="1">
    <source>
        <dbReference type="EMBL" id="UPL03067.1"/>
    </source>
</evidence>
<name>A0ACD3ZPQ8_FUSSC</name>
<protein>
    <submittedName>
        <fullName evidence="1">Uncharacterized protein</fullName>
    </submittedName>
</protein>
<keyword evidence="2" id="KW-1185">Reference proteome</keyword>
<accession>A0ACD3ZPQ8</accession>
<dbReference type="EMBL" id="CP090040">
    <property type="protein sequence ID" value="UPL03067.1"/>
    <property type="molecule type" value="Genomic_DNA"/>
</dbReference>